<dbReference type="AlphaFoldDB" id="A0AAV8W829"/>
<feature type="compositionally biased region" description="Polar residues" evidence="1">
    <location>
        <begin position="389"/>
        <end position="409"/>
    </location>
</feature>
<reference evidence="2 3" key="1">
    <citation type="journal article" date="2023" name="Insect Mol. Biol.">
        <title>Genome sequencing provides insights into the evolution of gene families encoding plant cell wall-degrading enzymes in longhorned beetles.</title>
        <authorList>
            <person name="Shin N.R."/>
            <person name="Okamura Y."/>
            <person name="Kirsch R."/>
            <person name="Pauchet Y."/>
        </authorList>
    </citation>
    <scope>NUCLEOTIDE SEQUENCE [LARGE SCALE GENOMIC DNA]</scope>
    <source>
        <strain evidence="2">EAD_L_NR</strain>
    </source>
</reference>
<evidence type="ECO:0008006" key="4">
    <source>
        <dbReference type="Google" id="ProtNLM"/>
    </source>
</evidence>
<feature type="region of interest" description="Disordered" evidence="1">
    <location>
        <begin position="295"/>
        <end position="322"/>
    </location>
</feature>
<feature type="region of interest" description="Disordered" evidence="1">
    <location>
        <begin position="664"/>
        <end position="688"/>
    </location>
</feature>
<proteinExistence type="predicted"/>
<dbReference type="EMBL" id="JANEYG010000006">
    <property type="protein sequence ID" value="KAJ8922741.1"/>
    <property type="molecule type" value="Genomic_DNA"/>
</dbReference>
<feature type="compositionally biased region" description="Basic residues" evidence="1">
    <location>
        <begin position="376"/>
        <end position="386"/>
    </location>
</feature>
<dbReference type="Gene3D" id="1.25.10.10">
    <property type="entry name" value="Leucine-rich Repeat Variant"/>
    <property type="match status" value="2"/>
</dbReference>
<dbReference type="SUPFAM" id="SSF48371">
    <property type="entry name" value="ARM repeat"/>
    <property type="match status" value="1"/>
</dbReference>
<evidence type="ECO:0000313" key="3">
    <source>
        <dbReference type="Proteomes" id="UP001159042"/>
    </source>
</evidence>
<sequence length="1082" mass="120760">MIEYKDKVEIFDKNRVVIAQGDEKISLTQLWEVIVRTKRLPDGFDVSLLYAGVRDRLHDPEREVRQHALRVLIDLIPVTQQPALDNHMHPLLPDLLSNLGHTAPALRKSALDTLRIYLNHSRNSDQLLRDLIPATEVEEHLLAATPSLISPSTGDDTLGYILERLWDEIGEPGYKREVAAKALARIRCVLEDDRFRMLLGSERYAQLQKLCDSYGLPIQCYEGVSDTVLTQEEEEEDKVILETEITLRTGPAITMKIHEESRSGSEDGASQDMGVIKVLEDDFDSDLDDYEEARRTPRKVRFGGESVKMRTPESDSNQEDGVSTIRITLTDAVTIKTRKSLIPIRITSLPSTPKKRSPLVKPRLNQSTPNLSNAKSRSRIPLKKAVKFQATTDETFTAEPSSRQESNQSDTKKIPTRTTKKTKSRAGYLLSPTPIHNEIEVLHNLTRSPECGKTRRSPTPQAEVKEEVFQNLGQALVPYKASEACPKAQRGTERNSSEASVPYNSFQVCPDAQEPVKDAPSDALVPYKAPQTGPKAQRGTMEDSSQALIPNKISQTGPKAQKAAGDFYNSFQVCPDAQEPAKDAPSDALVPYKASQTGPKAQRGTMEDSSQALVPNKISQAGPKAQKAAGDFYNSFQVCPDAEQQGKNAPGGVMVPYNSFQVCPSSEESKPESSKASTTMQIESKEEEGTKTAYNSFKVFPNSRDASKENLSEMKDEDVVEEKPMNLHQPLEISSFSTEDELWNKSEALDNLIKMLKQPNTCESLEAGPAALLFEALFAYQHLDKLHFLADVRPINNLMTHNERTVTFQDALALLVKGLRQSVLEDCLGRVAVGLCKVGAPPGVGLALMIMKKCPAKKLQEEIMNKCFAHRTREGALQILMAAARLLPRGELEVEKMTEFAVAALRDRRRKVRHAALETLATLAQLSSNSDVLGTVNRIAEASQDRQYLLRVVRTRLSRRQLPSVEMDGTIRYSTPRDQAEVEWLTGVTVPTSPPSSSASSGTSVNYWKHNLRHEEDKSMSLPLQETQMLKKKLKMLQVMLWFLIRLSKYVHKTEKDTIENLSEALVLSKHVQMLKNQPNRI</sequence>
<feature type="compositionally biased region" description="Polar residues" evidence="1">
    <location>
        <begin position="364"/>
        <end position="375"/>
    </location>
</feature>
<feature type="region of interest" description="Disordered" evidence="1">
    <location>
        <begin position="347"/>
        <end position="425"/>
    </location>
</feature>
<keyword evidence="3" id="KW-1185">Reference proteome</keyword>
<accession>A0AAV8W829</accession>
<organism evidence="2 3">
    <name type="scientific">Exocentrus adspersus</name>
    <dbReference type="NCBI Taxonomy" id="1586481"/>
    <lineage>
        <taxon>Eukaryota</taxon>
        <taxon>Metazoa</taxon>
        <taxon>Ecdysozoa</taxon>
        <taxon>Arthropoda</taxon>
        <taxon>Hexapoda</taxon>
        <taxon>Insecta</taxon>
        <taxon>Pterygota</taxon>
        <taxon>Neoptera</taxon>
        <taxon>Endopterygota</taxon>
        <taxon>Coleoptera</taxon>
        <taxon>Polyphaga</taxon>
        <taxon>Cucujiformia</taxon>
        <taxon>Chrysomeloidea</taxon>
        <taxon>Cerambycidae</taxon>
        <taxon>Lamiinae</taxon>
        <taxon>Acanthocinini</taxon>
        <taxon>Exocentrus</taxon>
    </lineage>
</organism>
<feature type="compositionally biased region" description="Basic residues" evidence="1">
    <location>
        <begin position="414"/>
        <end position="424"/>
    </location>
</feature>
<name>A0AAV8W829_9CUCU</name>
<comment type="caution">
    <text evidence="2">The sequence shown here is derived from an EMBL/GenBank/DDBJ whole genome shotgun (WGS) entry which is preliminary data.</text>
</comment>
<dbReference type="Proteomes" id="UP001159042">
    <property type="component" value="Unassembled WGS sequence"/>
</dbReference>
<gene>
    <name evidence="2" type="ORF">NQ315_007776</name>
</gene>
<evidence type="ECO:0000256" key="1">
    <source>
        <dbReference type="SAM" id="MobiDB-lite"/>
    </source>
</evidence>
<evidence type="ECO:0000313" key="2">
    <source>
        <dbReference type="EMBL" id="KAJ8922741.1"/>
    </source>
</evidence>
<dbReference type="InterPro" id="IPR011989">
    <property type="entry name" value="ARM-like"/>
</dbReference>
<protein>
    <recommendedName>
        <fullName evidence="4">TOG domain-containing protein</fullName>
    </recommendedName>
</protein>
<dbReference type="InterPro" id="IPR016024">
    <property type="entry name" value="ARM-type_fold"/>
</dbReference>